<dbReference type="AlphaFoldDB" id="A0A967ACJ3"/>
<keyword evidence="5" id="KW-1185">Reference proteome</keyword>
<evidence type="ECO:0000313" key="5">
    <source>
        <dbReference type="Proteomes" id="UP000643701"/>
    </source>
</evidence>
<sequence>MKKSIQQLIIVVIGLVLINFLAANKFARFDFTIDQRYSISEASKSLLSEVNQPLKIKVYLAGDLPSTFKQLQLETRYLLEEYKAQNPNISFQFVNPVEDGEDATEIAKKFYEQGMTPERVNIAENGKVTERIVFPWAEASYQGEKFPLPLLKKKIGAETEEMLTASIQHLEYAFSDGLRKLVKERSKKIAVLKGKGQLEDKYIADFFRSLRDYYLIAPFTLRSIENEPNKTLEQLNEFDLIIDAKPEKKYSEKEKYALDQYLMQGGKALWLVEQVTAEQDSLKKSGSTLAFPKELDLYDFFFNYGVRINPQLVNDLYSAPIILAQGSGSQAQFNPFPWMYKPLAAPAGNHPITSAIERVQFDFANPIDLLKTDINQTVLLHSSELTKLEGVPREISLNLIEKEPNFSTYTKPNQALAVLLEGEFKSLYKNRVLPFENPNHLDKSLPTQQVVISDGDVVKNKLRRNQPEELGFQPFTGETYGNKTFLMNTVNFLLDDDALLALRNKPVILTPISDEVLAKSNYFWALFNLIAPLAFLFVFGGLLIRRRKKKFAY</sequence>
<dbReference type="Proteomes" id="UP000643701">
    <property type="component" value="Unassembled WGS sequence"/>
</dbReference>
<organism evidence="4 5">
    <name type="scientific">Psychroflexus maritimus</name>
    <dbReference type="NCBI Taxonomy" id="2714865"/>
    <lineage>
        <taxon>Bacteria</taxon>
        <taxon>Pseudomonadati</taxon>
        <taxon>Bacteroidota</taxon>
        <taxon>Flavobacteriia</taxon>
        <taxon>Flavobacteriales</taxon>
        <taxon>Flavobacteriaceae</taxon>
        <taxon>Psychroflexus</taxon>
    </lineage>
</organism>
<feature type="transmembrane region" description="Helical" evidence="1">
    <location>
        <begin position="522"/>
        <end position="544"/>
    </location>
</feature>
<evidence type="ECO:0000259" key="2">
    <source>
        <dbReference type="Pfam" id="PF09822"/>
    </source>
</evidence>
<keyword evidence="1" id="KW-0812">Transmembrane</keyword>
<dbReference type="InterPro" id="IPR019863">
    <property type="entry name" value="Motility-assoc_ABC-rel_GldG"/>
</dbReference>
<comment type="caution">
    <text evidence="4">The sequence shown here is derived from an EMBL/GenBank/DDBJ whole genome shotgun (WGS) entry which is preliminary data.</text>
</comment>
<evidence type="ECO:0000313" key="4">
    <source>
        <dbReference type="EMBL" id="NGZ89772.1"/>
    </source>
</evidence>
<feature type="domain" description="ABC-type uncharacterised transport system" evidence="2">
    <location>
        <begin position="187"/>
        <end position="488"/>
    </location>
</feature>
<dbReference type="RefSeq" id="WP_166400035.1">
    <property type="nucleotide sequence ID" value="NZ_JAANAS010000042.1"/>
</dbReference>
<gene>
    <name evidence="4" type="primary">gldG</name>
    <name evidence="4" type="ORF">G7034_05845</name>
</gene>
<dbReference type="NCBIfam" id="TIGR03521">
    <property type="entry name" value="GldG"/>
    <property type="match status" value="1"/>
</dbReference>
<name>A0A967ACJ3_9FLAO</name>
<reference evidence="4" key="1">
    <citation type="submission" date="2020-03" db="EMBL/GenBank/DDBJ databases">
        <title>Psychroflexus Maritimus sp. nov., isolate from marine sediment.</title>
        <authorList>
            <person name="Zhong Y.-L."/>
        </authorList>
    </citation>
    <scope>NUCLEOTIDE SEQUENCE</scope>
    <source>
        <strain evidence="4">C1</strain>
    </source>
</reference>
<dbReference type="InterPro" id="IPR055396">
    <property type="entry name" value="DUF7088"/>
</dbReference>
<dbReference type="Pfam" id="PF09822">
    <property type="entry name" value="ABC_transp_aux"/>
    <property type="match status" value="1"/>
</dbReference>
<accession>A0A967ACJ3</accession>
<keyword evidence="1" id="KW-1133">Transmembrane helix</keyword>
<dbReference type="InterPro" id="IPR019196">
    <property type="entry name" value="ABC_transp_unknown"/>
</dbReference>
<dbReference type="EMBL" id="JAANAS010000042">
    <property type="protein sequence ID" value="NGZ89772.1"/>
    <property type="molecule type" value="Genomic_DNA"/>
</dbReference>
<evidence type="ECO:0000259" key="3">
    <source>
        <dbReference type="Pfam" id="PF23357"/>
    </source>
</evidence>
<feature type="domain" description="DUF7088" evidence="3">
    <location>
        <begin position="34"/>
        <end position="139"/>
    </location>
</feature>
<protein>
    <submittedName>
        <fullName evidence="4">Gliding motility-associated ABC transporter substrate-binding protein GldG</fullName>
    </submittedName>
</protein>
<evidence type="ECO:0000256" key="1">
    <source>
        <dbReference type="SAM" id="Phobius"/>
    </source>
</evidence>
<proteinExistence type="predicted"/>
<keyword evidence="1" id="KW-0472">Membrane</keyword>
<dbReference type="Pfam" id="PF23357">
    <property type="entry name" value="DUF7088"/>
    <property type="match status" value="1"/>
</dbReference>